<evidence type="ECO:0000256" key="1">
    <source>
        <dbReference type="SAM" id="MobiDB-lite"/>
    </source>
</evidence>
<accession>A0A843WBV5</accession>
<dbReference type="Proteomes" id="UP000652761">
    <property type="component" value="Unassembled WGS sequence"/>
</dbReference>
<gene>
    <name evidence="2" type="ORF">Taro_033223</name>
</gene>
<sequence length="176" mass="17823">MLLEIRESKWKVGSWLQIANSVINRGTELNNAGRSLGPIGALGAGAICTNRAFDSTCPAAPPGPDAGAQCAGLPPAASLGPGALLAVAISAGRVHSGGPTGPADATRGEGLPPTGAWPSVLGPSGAPPPHAAAGQAPPTSGRPSFMQVTMKFKRKSKSRMGMRPSDERSNYVSRYS</sequence>
<name>A0A843WBV5_COLES</name>
<feature type="compositionally biased region" description="Basic residues" evidence="1">
    <location>
        <begin position="151"/>
        <end position="160"/>
    </location>
</feature>
<dbReference type="AlphaFoldDB" id="A0A843WBV5"/>
<comment type="caution">
    <text evidence="2">The sequence shown here is derived from an EMBL/GenBank/DDBJ whole genome shotgun (WGS) entry which is preliminary data.</text>
</comment>
<proteinExistence type="predicted"/>
<evidence type="ECO:0000313" key="2">
    <source>
        <dbReference type="EMBL" id="MQM00490.1"/>
    </source>
</evidence>
<protein>
    <submittedName>
        <fullName evidence="2">Uncharacterized protein</fullName>
    </submittedName>
</protein>
<keyword evidence="3" id="KW-1185">Reference proteome</keyword>
<feature type="region of interest" description="Disordered" evidence="1">
    <location>
        <begin position="95"/>
        <end position="176"/>
    </location>
</feature>
<reference evidence="2" key="1">
    <citation type="submission" date="2017-07" db="EMBL/GenBank/DDBJ databases">
        <title>Taro Niue Genome Assembly and Annotation.</title>
        <authorList>
            <person name="Atibalentja N."/>
            <person name="Keating K."/>
            <person name="Fields C.J."/>
        </authorList>
    </citation>
    <scope>NUCLEOTIDE SEQUENCE</scope>
    <source>
        <strain evidence="2">Niue_2</strain>
        <tissue evidence="2">Leaf</tissue>
    </source>
</reference>
<evidence type="ECO:0000313" key="3">
    <source>
        <dbReference type="Proteomes" id="UP000652761"/>
    </source>
</evidence>
<organism evidence="2 3">
    <name type="scientific">Colocasia esculenta</name>
    <name type="common">Wild taro</name>
    <name type="synonym">Arum esculentum</name>
    <dbReference type="NCBI Taxonomy" id="4460"/>
    <lineage>
        <taxon>Eukaryota</taxon>
        <taxon>Viridiplantae</taxon>
        <taxon>Streptophyta</taxon>
        <taxon>Embryophyta</taxon>
        <taxon>Tracheophyta</taxon>
        <taxon>Spermatophyta</taxon>
        <taxon>Magnoliopsida</taxon>
        <taxon>Liliopsida</taxon>
        <taxon>Araceae</taxon>
        <taxon>Aroideae</taxon>
        <taxon>Colocasieae</taxon>
        <taxon>Colocasia</taxon>
    </lineage>
</organism>
<dbReference type="EMBL" id="NMUH01002521">
    <property type="protein sequence ID" value="MQM00490.1"/>
    <property type="molecule type" value="Genomic_DNA"/>
</dbReference>